<dbReference type="GO" id="GO:0052717">
    <property type="term" value="F:tRNA-specific adenosine-34 deaminase activity"/>
    <property type="evidence" value="ECO:0007669"/>
    <property type="project" value="UniProtKB-EC"/>
</dbReference>
<dbReference type="InterPro" id="IPR016192">
    <property type="entry name" value="APOBEC/CMP_deaminase_Zn-bd"/>
</dbReference>
<feature type="active site" description="Proton donor" evidence="8">
    <location>
        <position position="90"/>
    </location>
</feature>
<evidence type="ECO:0000256" key="2">
    <source>
        <dbReference type="ARBA" id="ARBA00011738"/>
    </source>
</evidence>
<comment type="cofactor">
    <cofactor evidence="8">
        <name>Zn(2+)</name>
        <dbReference type="ChEBI" id="CHEBI:29105"/>
    </cofactor>
    <text evidence="8">Binds 1 zinc ion per subunit.</text>
</comment>
<keyword evidence="5 8" id="KW-0378">Hydrolase</keyword>
<evidence type="ECO:0000256" key="3">
    <source>
        <dbReference type="ARBA" id="ARBA00022694"/>
    </source>
</evidence>
<keyword evidence="4 8" id="KW-0479">Metal-binding</keyword>
<dbReference type="EC" id="3.5.4.33" evidence="8"/>
<accession>A0ABU3I8W1</accession>
<evidence type="ECO:0000313" key="11">
    <source>
        <dbReference type="Proteomes" id="UP001247542"/>
    </source>
</evidence>
<feature type="binding site" evidence="8">
    <location>
        <position position="88"/>
    </location>
    <ligand>
        <name>Zn(2+)</name>
        <dbReference type="ChEBI" id="CHEBI:29105"/>
        <note>catalytic</note>
    </ligand>
</feature>
<reference evidence="10 11" key="1">
    <citation type="submission" date="2023-06" db="EMBL/GenBank/DDBJ databases">
        <title>Draft genome sequence of Gleimia hominis type strain CCUG 57540T.</title>
        <authorList>
            <person name="Salva-Serra F."/>
            <person name="Cardew S."/>
            <person name="Jensie Markopoulos S."/>
            <person name="Ohlen M."/>
            <person name="Inganas E."/>
            <person name="Svensson-Stadler L."/>
            <person name="Moore E.R.B."/>
        </authorList>
    </citation>
    <scope>NUCLEOTIDE SEQUENCE [LARGE SCALE GENOMIC DNA]</scope>
    <source>
        <strain evidence="10 11">CCUG 57540</strain>
    </source>
</reference>
<name>A0ABU3I8W1_9ACTO</name>
<comment type="subunit">
    <text evidence="2 8">Homodimer.</text>
</comment>
<evidence type="ECO:0000256" key="8">
    <source>
        <dbReference type="HAMAP-Rule" id="MF_00972"/>
    </source>
</evidence>
<dbReference type="PROSITE" id="PS51747">
    <property type="entry name" value="CYT_DCMP_DEAMINASES_2"/>
    <property type="match status" value="1"/>
</dbReference>
<sequence>MDYLPRGVIVLCSMFTQLPVRVERPSVWRLDLELAVDYKEAMVRALRLARRAGEAGDVPVGAVVLDEAGEVIGQGFNDREAAGNPVGHAEVNALVAAAKQRGGWRLEGCTLVVTLEPCTMCAGAVVASRVPRLVFGTWDPKAGACGSVRDVVRDSRLNHQVEVVAGVLEHDCEFVLRRFFASRRNM</sequence>
<dbReference type="Proteomes" id="UP001247542">
    <property type="component" value="Unassembled WGS sequence"/>
</dbReference>
<dbReference type="RefSeq" id="WP_313271730.1">
    <property type="nucleotide sequence ID" value="NZ_JASXSX010000001.1"/>
</dbReference>
<organism evidence="10 11">
    <name type="scientific">Gleimia hominis</name>
    <dbReference type="NCBI Taxonomy" id="595468"/>
    <lineage>
        <taxon>Bacteria</taxon>
        <taxon>Bacillati</taxon>
        <taxon>Actinomycetota</taxon>
        <taxon>Actinomycetes</taxon>
        <taxon>Actinomycetales</taxon>
        <taxon>Actinomycetaceae</taxon>
        <taxon>Gleimia</taxon>
    </lineage>
</organism>
<feature type="domain" description="CMP/dCMP-type deaminase" evidence="9">
    <location>
        <begin position="36"/>
        <end position="147"/>
    </location>
</feature>
<dbReference type="Gene3D" id="3.40.140.10">
    <property type="entry name" value="Cytidine Deaminase, domain 2"/>
    <property type="match status" value="1"/>
</dbReference>
<dbReference type="PROSITE" id="PS00903">
    <property type="entry name" value="CYT_DCMP_DEAMINASES_1"/>
    <property type="match status" value="1"/>
</dbReference>
<dbReference type="PANTHER" id="PTHR11079">
    <property type="entry name" value="CYTOSINE DEAMINASE FAMILY MEMBER"/>
    <property type="match status" value="1"/>
</dbReference>
<proteinExistence type="inferred from homology"/>
<gene>
    <name evidence="8" type="primary">tadA</name>
    <name evidence="10" type="ORF">QS713_01030</name>
</gene>
<dbReference type="PANTHER" id="PTHR11079:SF202">
    <property type="entry name" value="TRNA-SPECIFIC ADENOSINE DEAMINASE"/>
    <property type="match status" value="1"/>
</dbReference>
<dbReference type="HAMAP" id="MF_00972">
    <property type="entry name" value="tRNA_aden_deaminase"/>
    <property type="match status" value="1"/>
</dbReference>
<dbReference type="SUPFAM" id="SSF53927">
    <property type="entry name" value="Cytidine deaminase-like"/>
    <property type="match status" value="1"/>
</dbReference>
<keyword evidence="6 8" id="KW-0862">Zinc</keyword>
<dbReference type="Pfam" id="PF00383">
    <property type="entry name" value="dCMP_cyt_deam_1"/>
    <property type="match status" value="1"/>
</dbReference>
<dbReference type="CDD" id="cd01285">
    <property type="entry name" value="nucleoside_deaminase"/>
    <property type="match status" value="1"/>
</dbReference>
<evidence type="ECO:0000256" key="6">
    <source>
        <dbReference type="ARBA" id="ARBA00022833"/>
    </source>
</evidence>
<evidence type="ECO:0000259" key="9">
    <source>
        <dbReference type="PROSITE" id="PS51747"/>
    </source>
</evidence>
<protein>
    <recommendedName>
        <fullName evidence="8">tRNA-specific adenosine deaminase</fullName>
        <ecNumber evidence="8">3.5.4.33</ecNumber>
    </recommendedName>
</protein>
<feature type="binding site" evidence="8">
    <location>
        <position position="118"/>
    </location>
    <ligand>
        <name>Zn(2+)</name>
        <dbReference type="ChEBI" id="CHEBI:29105"/>
        <note>catalytic</note>
    </ligand>
</feature>
<comment type="similarity">
    <text evidence="1">Belongs to the cytidine and deoxycytidylate deaminase family. ADAT2 subfamily.</text>
</comment>
<dbReference type="EMBL" id="JASXSX010000001">
    <property type="protein sequence ID" value="MDT3766653.1"/>
    <property type="molecule type" value="Genomic_DNA"/>
</dbReference>
<dbReference type="InterPro" id="IPR002125">
    <property type="entry name" value="CMP_dCMP_dom"/>
</dbReference>
<evidence type="ECO:0000256" key="1">
    <source>
        <dbReference type="ARBA" id="ARBA00010669"/>
    </source>
</evidence>
<comment type="caution">
    <text evidence="10">The sequence shown here is derived from an EMBL/GenBank/DDBJ whole genome shotgun (WGS) entry which is preliminary data.</text>
</comment>
<evidence type="ECO:0000313" key="10">
    <source>
        <dbReference type="EMBL" id="MDT3766653.1"/>
    </source>
</evidence>
<dbReference type="InterPro" id="IPR028883">
    <property type="entry name" value="tRNA_aden_deaminase"/>
</dbReference>
<evidence type="ECO:0000256" key="7">
    <source>
        <dbReference type="ARBA" id="ARBA00048045"/>
    </source>
</evidence>
<evidence type="ECO:0000256" key="5">
    <source>
        <dbReference type="ARBA" id="ARBA00022801"/>
    </source>
</evidence>
<comment type="function">
    <text evidence="8">Catalyzes the deamination of adenosine to inosine at the wobble position 34 of tRNA(Arg2).</text>
</comment>
<dbReference type="InterPro" id="IPR016193">
    <property type="entry name" value="Cytidine_deaminase-like"/>
</dbReference>
<feature type="binding site" evidence="8">
    <location>
        <position position="121"/>
    </location>
    <ligand>
        <name>Zn(2+)</name>
        <dbReference type="ChEBI" id="CHEBI:29105"/>
        <note>catalytic</note>
    </ligand>
</feature>
<comment type="catalytic activity">
    <reaction evidence="7 8">
        <text>adenosine(34) in tRNA + H2O + H(+) = inosine(34) in tRNA + NH4(+)</text>
        <dbReference type="Rhea" id="RHEA:43168"/>
        <dbReference type="Rhea" id="RHEA-COMP:10373"/>
        <dbReference type="Rhea" id="RHEA-COMP:10374"/>
        <dbReference type="ChEBI" id="CHEBI:15377"/>
        <dbReference type="ChEBI" id="CHEBI:15378"/>
        <dbReference type="ChEBI" id="CHEBI:28938"/>
        <dbReference type="ChEBI" id="CHEBI:74411"/>
        <dbReference type="ChEBI" id="CHEBI:82852"/>
        <dbReference type="EC" id="3.5.4.33"/>
    </reaction>
</comment>
<keyword evidence="3 8" id="KW-0819">tRNA processing</keyword>
<keyword evidence="11" id="KW-1185">Reference proteome</keyword>
<evidence type="ECO:0000256" key="4">
    <source>
        <dbReference type="ARBA" id="ARBA00022723"/>
    </source>
</evidence>